<dbReference type="PROSITE" id="PS51123">
    <property type="entry name" value="OMPA_2"/>
    <property type="match status" value="1"/>
</dbReference>
<dbReference type="CDD" id="cd07185">
    <property type="entry name" value="OmpA_C-like"/>
    <property type="match status" value="1"/>
</dbReference>
<evidence type="ECO:0000256" key="2">
    <source>
        <dbReference type="ARBA" id="ARBA00023136"/>
    </source>
</evidence>
<keyword evidence="2 4" id="KW-0472">Membrane</keyword>
<dbReference type="InterPro" id="IPR006665">
    <property type="entry name" value="OmpA-like"/>
</dbReference>
<dbReference type="PANTHER" id="PTHR30329:SF21">
    <property type="entry name" value="LIPOPROTEIN YIAD-RELATED"/>
    <property type="match status" value="1"/>
</dbReference>
<accession>A0A6L6Q748</accession>
<gene>
    <name evidence="6" type="ORF">GM668_24630</name>
</gene>
<organism evidence="6 7">
    <name type="scientific">Pseudoduganella ginsengisoli</name>
    <dbReference type="NCBI Taxonomy" id="1462440"/>
    <lineage>
        <taxon>Bacteria</taxon>
        <taxon>Pseudomonadati</taxon>
        <taxon>Pseudomonadota</taxon>
        <taxon>Betaproteobacteria</taxon>
        <taxon>Burkholderiales</taxon>
        <taxon>Oxalobacteraceae</taxon>
        <taxon>Telluria group</taxon>
        <taxon>Pseudoduganella</taxon>
    </lineage>
</organism>
<proteinExistence type="predicted"/>
<evidence type="ECO:0000256" key="3">
    <source>
        <dbReference type="ARBA" id="ARBA00023237"/>
    </source>
</evidence>
<dbReference type="SUPFAM" id="SSF103088">
    <property type="entry name" value="OmpA-like"/>
    <property type="match status" value="1"/>
</dbReference>
<dbReference type="EMBL" id="WNLA01000022">
    <property type="protein sequence ID" value="MTW05269.1"/>
    <property type="molecule type" value="Genomic_DNA"/>
</dbReference>
<name>A0A6L6Q748_9BURK</name>
<protein>
    <submittedName>
        <fullName evidence="6">OmpA family protein</fullName>
    </submittedName>
</protein>
<keyword evidence="3" id="KW-0998">Cell outer membrane</keyword>
<dbReference type="InterPro" id="IPR036737">
    <property type="entry name" value="OmpA-like_sf"/>
</dbReference>
<dbReference type="PRINTS" id="PR01021">
    <property type="entry name" value="OMPADOMAIN"/>
</dbReference>
<evidence type="ECO:0000259" key="5">
    <source>
        <dbReference type="PROSITE" id="PS51123"/>
    </source>
</evidence>
<comment type="caution">
    <text evidence="6">The sequence shown here is derived from an EMBL/GenBank/DDBJ whole genome shotgun (WGS) entry which is preliminary data.</text>
</comment>
<evidence type="ECO:0000313" key="6">
    <source>
        <dbReference type="EMBL" id="MTW05269.1"/>
    </source>
</evidence>
<comment type="subcellular location">
    <subcellularLocation>
        <location evidence="1">Cell outer membrane</location>
    </subcellularLocation>
</comment>
<dbReference type="AlphaFoldDB" id="A0A6L6Q748"/>
<evidence type="ECO:0000256" key="4">
    <source>
        <dbReference type="PROSITE-ProRule" id="PRU00473"/>
    </source>
</evidence>
<dbReference type="GO" id="GO:0009279">
    <property type="term" value="C:cell outer membrane"/>
    <property type="evidence" value="ECO:0007669"/>
    <property type="project" value="UniProtKB-SubCell"/>
</dbReference>
<sequence>MGPLIFIACLVAAISQQNSAPRERITLLPNQDGKPSAVVVATAGGETVLDQPYRSAHVARNASVATVTEQESAIRARYAPLLAQLPKGAAVFTVYFETDTENLVPESAARFAQIRDELAQRPAPEVVVIGHTDRAGTAEYNDALSLKRAERVRQLLLEAGIPADSISVAGRGEREPAVATGDGKAELRNRRVEIRVR</sequence>
<dbReference type="InterPro" id="IPR006664">
    <property type="entry name" value="OMP_bac"/>
</dbReference>
<evidence type="ECO:0000313" key="7">
    <source>
        <dbReference type="Proteomes" id="UP000484015"/>
    </source>
</evidence>
<dbReference type="Proteomes" id="UP000484015">
    <property type="component" value="Unassembled WGS sequence"/>
</dbReference>
<dbReference type="Pfam" id="PF00691">
    <property type="entry name" value="OmpA"/>
    <property type="match status" value="1"/>
</dbReference>
<feature type="domain" description="OmpA-like" evidence="5">
    <location>
        <begin position="83"/>
        <end position="197"/>
    </location>
</feature>
<reference evidence="6 7" key="1">
    <citation type="submission" date="2019-11" db="EMBL/GenBank/DDBJ databases">
        <title>Type strains purchased from KCTC, JCM and DSMZ.</title>
        <authorList>
            <person name="Lu H."/>
        </authorList>
    </citation>
    <scope>NUCLEOTIDE SEQUENCE [LARGE SCALE GENOMIC DNA]</scope>
    <source>
        <strain evidence="6 7">KCTC 42409</strain>
    </source>
</reference>
<dbReference type="InterPro" id="IPR050330">
    <property type="entry name" value="Bact_OuterMem_StrucFunc"/>
</dbReference>
<keyword evidence="7" id="KW-1185">Reference proteome</keyword>
<dbReference type="Gene3D" id="3.30.1330.60">
    <property type="entry name" value="OmpA-like domain"/>
    <property type="match status" value="1"/>
</dbReference>
<evidence type="ECO:0000256" key="1">
    <source>
        <dbReference type="ARBA" id="ARBA00004442"/>
    </source>
</evidence>
<dbReference type="PANTHER" id="PTHR30329">
    <property type="entry name" value="STATOR ELEMENT OF FLAGELLAR MOTOR COMPLEX"/>
    <property type="match status" value="1"/>
</dbReference>